<feature type="transmembrane region" description="Helical" evidence="11">
    <location>
        <begin position="580"/>
        <end position="598"/>
    </location>
</feature>
<comment type="subcellular location">
    <subcellularLocation>
        <location evidence="1">Membrane</location>
        <topology evidence="1">Multi-pass membrane protein</topology>
    </subcellularLocation>
</comment>
<feature type="transmembrane region" description="Helical" evidence="11">
    <location>
        <begin position="241"/>
        <end position="259"/>
    </location>
</feature>
<dbReference type="CDD" id="cd17313">
    <property type="entry name" value="MFS_SLC45_SUC"/>
    <property type="match status" value="1"/>
</dbReference>
<feature type="transmembrane region" description="Helical" evidence="11">
    <location>
        <begin position="387"/>
        <end position="409"/>
    </location>
</feature>
<evidence type="ECO:0000256" key="11">
    <source>
        <dbReference type="SAM" id="Phobius"/>
    </source>
</evidence>
<dbReference type="AlphaFoldDB" id="A0AAN9RXY5"/>
<dbReference type="InterPro" id="IPR036259">
    <property type="entry name" value="MFS_trans_sf"/>
</dbReference>
<evidence type="ECO:0000313" key="13">
    <source>
        <dbReference type="Proteomes" id="UP001386955"/>
    </source>
</evidence>
<evidence type="ECO:0000256" key="8">
    <source>
        <dbReference type="ARBA" id="ARBA00022989"/>
    </source>
</evidence>
<dbReference type="PANTHER" id="PTHR19432:SF79">
    <property type="entry name" value="SUCROSE_H+ SYMPORTER, PLANT, MAJOR FACILITATOR SUPERFAMILY DOMAIN-CONTAINING PROTEIN-RELATED"/>
    <property type="match status" value="1"/>
</dbReference>
<evidence type="ECO:0000256" key="2">
    <source>
        <dbReference type="ARBA" id="ARBA00004914"/>
    </source>
</evidence>
<comment type="pathway">
    <text evidence="2">Glycan biosynthesis; sucrose metabolism.</text>
</comment>
<dbReference type="InterPro" id="IPR011701">
    <property type="entry name" value="MFS"/>
</dbReference>
<dbReference type="Gene3D" id="1.20.1250.20">
    <property type="entry name" value="MFS general substrate transporter like domains"/>
    <property type="match status" value="2"/>
</dbReference>
<protein>
    <recommendedName>
        <fullName evidence="14">Sucrose transport protein SUC4</fullName>
    </recommendedName>
</protein>
<feature type="transmembrane region" description="Helical" evidence="11">
    <location>
        <begin position="503"/>
        <end position="527"/>
    </location>
</feature>
<comment type="similarity">
    <text evidence="3">Belongs to the glycoside-pentoside-hexuronide (GPH) cation symporter transporter (TC 2.A.2.4) family.</text>
</comment>
<gene>
    <name evidence="12" type="ORF">VNO78_31153</name>
</gene>
<dbReference type="SUPFAM" id="SSF103473">
    <property type="entry name" value="MFS general substrate transporter"/>
    <property type="match status" value="1"/>
</dbReference>
<feature type="transmembrane region" description="Helical" evidence="11">
    <location>
        <begin position="172"/>
        <end position="189"/>
    </location>
</feature>
<feature type="compositionally biased region" description="Low complexity" evidence="10">
    <location>
        <begin position="111"/>
        <end position="130"/>
    </location>
</feature>
<evidence type="ECO:0000256" key="6">
    <source>
        <dbReference type="ARBA" id="ARBA00022692"/>
    </source>
</evidence>
<evidence type="ECO:0000256" key="9">
    <source>
        <dbReference type="ARBA" id="ARBA00023136"/>
    </source>
</evidence>
<proteinExistence type="inferred from homology"/>
<keyword evidence="4" id="KW-0813">Transport</keyword>
<feature type="transmembrane region" description="Helical" evidence="11">
    <location>
        <begin position="539"/>
        <end position="560"/>
    </location>
</feature>
<keyword evidence="8 11" id="KW-1133">Transmembrane helix</keyword>
<feature type="region of interest" description="Disordered" evidence="10">
    <location>
        <begin position="81"/>
        <end position="133"/>
    </location>
</feature>
<dbReference type="FunFam" id="1.20.1250.20:FF:000174">
    <property type="entry name" value="Sucrose transport protein"/>
    <property type="match status" value="1"/>
</dbReference>
<feature type="transmembrane region" description="Helical" evidence="11">
    <location>
        <begin position="287"/>
        <end position="310"/>
    </location>
</feature>
<evidence type="ECO:0000256" key="4">
    <source>
        <dbReference type="ARBA" id="ARBA00022448"/>
    </source>
</evidence>
<keyword evidence="9 11" id="KW-0472">Membrane</keyword>
<accession>A0AAN9RXY5</accession>
<dbReference type="GO" id="GO:0005773">
    <property type="term" value="C:vacuole"/>
    <property type="evidence" value="ECO:0007669"/>
    <property type="project" value="TreeGrafter"/>
</dbReference>
<reference evidence="12 13" key="1">
    <citation type="submission" date="2024-01" db="EMBL/GenBank/DDBJ databases">
        <title>The genomes of 5 underutilized Papilionoideae crops provide insights into root nodulation and disease resistanc.</title>
        <authorList>
            <person name="Jiang F."/>
        </authorList>
    </citation>
    <scope>NUCLEOTIDE SEQUENCE [LARGE SCALE GENOMIC DNA]</scope>
    <source>
        <strain evidence="12">DUOXIRENSHENG_FW03</strain>
        <tissue evidence="12">Leaves</tissue>
    </source>
</reference>
<evidence type="ECO:0000256" key="3">
    <source>
        <dbReference type="ARBA" id="ARBA00007134"/>
    </source>
</evidence>
<dbReference type="Pfam" id="PF07690">
    <property type="entry name" value="MFS_1"/>
    <property type="match status" value="1"/>
</dbReference>
<dbReference type="PANTHER" id="PTHR19432">
    <property type="entry name" value="SUGAR TRANSPORTER"/>
    <property type="match status" value="1"/>
</dbReference>
<feature type="transmembrane region" description="Helical" evidence="11">
    <location>
        <begin position="140"/>
        <end position="160"/>
    </location>
</feature>
<keyword evidence="6 11" id="KW-0812">Transmembrane</keyword>
<name>A0AAN9RXY5_PSOTE</name>
<evidence type="ECO:0000313" key="12">
    <source>
        <dbReference type="EMBL" id="KAK7385435.1"/>
    </source>
</evidence>
<feature type="transmembrane region" description="Helical" evidence="11">
    <location>
        <begin position="440"/>
        <end position="461"/>
    </location>
</feature>
<comment type="caution">
    <text evidence="12">The sequence shown here is derived from an EMBL/GenBank/DDBJ whole genome shotgun (WGS) entry which is preliminary data.</text>
</comment>
<keyword evidence="7" id="KW-0769">Symport</keyword>
<dbReference type="GO" id="GO:0005886">
    <property type="term" value="C:plasma membrane"/>
    <property type="evidence" value="ECO:0007669"/>
    <property type="project" value="InterPro"/>
</dbReference>
<evidence type="ECO:0000256" key="1">
    <source>
        <dbReference type="ARBA" id="ARBA00004141"/>
    </source>
</evidence>
<dbReference type="GO" id="GO:0008506">
    <property type="term" value="F:sucrose:proton symporter activity"/>
    <property type="evidence" value="ECO:0007669"/>
    <property type="project" value="TreeGrafter"/>
</dbReference>
<feature type="transmembrane region" description="Helical" evidence="11">
    <location>
        <begin position="210"/>
        <end position="229"/>
    </location>
</feature>
<organism evidence="12 13">
    <name type="scientific">Psophocarpus tetragonolobus</name>
    <name type="common">Winged bean</name>
    <name type="synonym">Dolichos tetragonolobus</name>
    <dbReference type="NCBI Taxonomy" id="3891"/>
    <lineage>
        <taxon>Eukaryota</taxon>
        <taxon>Viridiplantae</taxon>
        <taxon>Streptophyta</taxon>
        <taxon>Embryophyta</taxon>
        <taxon>Tracheophyta</taxon>
        <taxon>Spermatophyta</taxon>
        <taxon>Magnoliopsida</taxon>
        <taxon>eudicotyledons</taxon>
        <taxon>Gunneridae</taxon>
        <taxon>Pentapetalae</taxon>
        <taxon>rosids</taxon>
        <taxon>fabids</taxon>
        <taxon>Fabales</taxon>
        <taxon>Fabaceae</taxon>
        <taxon>Papilionoideae</taxon>
        <taxon>50 kb inversion clade</taxon>
        <taxon>NPAAA clade</taxon>
        <taxon>indigoferoid/millettioid clade</taxon>
        <taxon>Phaseoleae</taxon>
        <taxon>Psophocarpus</taxon>
    </lineage>
</organism>
<dbReference type="EMBL" id="JAYMYS010000008">
    <property type="protein sequence ID" value="KAK7385435.1"/>
    <property type="molecule type" value="Genomic_DNA"/>
</dbReference>
<keyword evidence="5" id="KW-0762">Sugar transport</keyword>
<evidence type="ECO:0000256" key="5">
    <source>
        <dbReference type="ARBA" id="ARBA00022597"/>
    </source>
</evidence>
<dbReference type="NCBIfam" id="TIGR01301">
    <property type="entry name" value="GPH_sucrose"/>
    <property type="match status" value="1"/>
</dbReference>
<feature type="transmembrane region" description="Helical" evidence="11">
    <location>
        <begin position="468"/>
        <end position="491"/>
    </location>
</feature>
<evidence type="ECO:0000256" key="7">
    <source>
        <dbReference type="ARBA" id="ARBA00022847"/>
    </source>
</evidence>
<dbReference type="InterPro" id="IPR005989">
    <property type="entry name" value="Suc_symporter_pln"/>
</dbReference>
<sequence>MIKVVCNNNRKCVRVTTKSIISNSKQEDIFVNRYGEEVNFGDNTSHSGIALNCTAPHHATFALLVLYTATAEPPQTHTLLLTEKKKKKKQKEGAPGKVQQPAMPNPEVHRSQSSRSRARPSASSSGQARPPARRVSLRQLLRVASVASGIQFGWALQLSLLTPYVQQLGIPHQWASIIWLCGPVSGLFVQPLVGHMSDRCTSRFGRRRPFILVGAVAIVVAVIIIGYAADIGWLLGDTDTYRPAAITVFIIGFWILDVANNVTQGPCRALLGDLTSKDPRRTRVANAYYSLFMAIGNILGYATGSYSGWYKIFTFALSPACTISCANLKSAFFLDIAFIAVTTYISIMAAHEVPLNSSGAAHVEAGAGESGSAEEAFMWELFGTFKYFSTPVWIILSVTALTWIGWFPFTLFDTDWMGREIYGGDPNQGLVYDTGVRMGALGLLLNSVVLALTSLFMEWLCRKRGAGFVWGISNIMMAICFLAMLVITYVANNMGYIGKDLPPASIVIAALVIFTILGFPLAITYSVPYALISTHIESLGLGQGLSMGVLNLAIVIPQIIVSLGSGPWDQLFGGGNSPAFAVAAVSGLISGLMAVLAIPRSGAQKARSHV</sequence>
<dbReference type="Proteomes" id="UP001386955">
    <property type="component" value="Unassembled WGS sequence"/>
</dbReference>
<evidence type="ECO:0008006" key="14">
    <source>
        <dbReference type="Google" id="ProtNLM"/>
    </source>
</evidence>
<evidence type="ECO:0000256" key="10">
    <source>
        <dbReference type="SAM" id="MobiDB-lite"/>
    </source>
</evidence>
<keyword evidence="13" id="KW-1185">Reference proteome</keyword>